<dbReference type="InterPro" id="IPR052714">
    <property type="entry name" value="MFS_Exporter"/>
</dbReference>
<dbReference type="GO" id="GO:0022857">
    <property type="term" value="F:transmembrane transporter activity"/>
    <property type="evidence" value="ECO:0007669"/>
    <property type="project" value="InterPro"/>
</dbReference>
<feature type="transmembrane region" description="Helical" evidence="6">
    <location>
        <begin position="137"/>
        <end position="160"/>
    </location>
</feature>
<dbReference type="Proteomes" id="UP000053797">
    <property type="component" value="Unassembled WGS sequence"/>
</dbReference>
<evidence type="ECO:0000256" key="3">
    <source>
        <dbReference type="ARBA" id="ARBA00022692"/>
    </source>
</evidence>
<keyword evidence="2" id="KW-0813">Transport</keyword>
<feature type="transmembrane region" description="Helical" evidence="6">
    <location>
        <begin position="107"/>
        <end position="130"/>
    </location>
</feature>
<feature type="transmembrane region" description="Helical" evidence="6">
    <location>
        <begin position="48"/>
        <end position="66"/>
    </location>
</feature>
<dbReference type="InterPro" id="IPR020846">
    <property type="entry name" value="MFS_dom"/>
</dbReference>
<dbReference type="PANTHER" id="PTHR23531">
    <property type="entry name" value="QUINOLENE RESISTANCE PROTEIN NORA"/>
    <property type="match status" value="1"/>
</dbReference>
<evidence type="ECO:0000259" key="7">
    <source>
        <dbReference type="PROSITE" id="PS50850"/>
    </source>
</evidence>
<comment type="subcellular location">
    <subcellularLocation>
        <location evidence="1">Cell membrane</location>
        <topology evidence="1">Multi-pass membrane protein</topology>
    </subcellularLocation>
</comment>
<gene>
    <name evidence="8" type="ORF">AS033_15555</name>
</gene>
<sequence>MHTTSKLWTKDFLILSSVNFFLTLIFFLLNATIALYAVNEFNASTTQAGLTAGIFIIGALIGRLFTSPITNKFGQKRILITGLSLFILTTLLYFVGNGIPSLLVSRFLNGITVGIATTVIGTIVALTIPASRRGEGIGYFAVSTALGTGIGPFIGLYLSQRTSFDMIFTLCLLLGILSLITAFFVQVPVLEKPDVIEKKSGFTLSNVIEPKAIPISIMILMMTFVFSSVLSYINLYALQLNLIEAASFFFIVYTVAVLISRPFSGRIIDKKGANFVMYPAFLLFGVGMLLLSVASSNITLLLAGALIGLGFGNISSVSQTIAVNMVAPHRMGLATATFFIFFDLGNGFGPTILGSLISIIGFNKLYAILGFFVFAVSVLYYFLHGKKVAKNSVHTP</sequence>
<name>A0A0V8GBP3_9BACL</name>
<feature type="domain" description="Major facilitator superfamily (MFS) profile" evidence="7">
    <location>
        <begin position="12"/>
        <end position="388"/>
    </location>
</feature>
<dbReference type="InterPro" id="IPR011701">
    <property type="entry name" value="MFS"/>
</dbReference>
<dbReference type="Gene3D" id="1.20.1250.20">
    <property type="entry name" value="MFS general substrate transporter like domains"/>
    <property type="match status" value="2"/>
</dbReference>
<feature type="transmembrane region" description="Helical" evidence="6">
    <location>
        <begin position="365"/>
        <end position="383"/>
    </location>
</feature>
<dbReference type="EMBL" id="LNQL01000007">
    <property type="protein sequence ID" value="KSU47669.1"/>
    <property type="molecule type" value="Genomic_DNA"/>
</dbReference>
<keyword evidence="5 6" id="KW-0472">Membrane</keyword>
<keyword evidence="4 6" id="KW-1133">Transmembrane helix</keyword>
<feature type="transmembrane region" description="Helical" evidence="6">
    <location>
        <begin position="275"/>
        <end position="294"/>
    </location>
</feature>
<dbReference type="PROSITE" id="PS50850">
    <property type="entry name" value="MFS"/>
    <property type="match status" value="1"/>
</dbReference>
<comment type="caution">
    <text evidence="8">The sequence shown here is derived from an EMBL/GenBank/DDBJ whole genome shotgun (WGS) entry which is preliminary data.</text>
</comment>
<dbReference type="AlphaFoldDB" id="A0A0V8GBP3"/>
<dbReference type="PRINTS" id="PR01036">
    <property type="entry name" value="TCRTETB"/>
</dbReference>
<dbReference type="GO" id="GO:0005886">
    <property type="term" value="C:plasma membrane"/>
    <property type="evidence" value="ECO:0007669"/>
    <property type="project" value="UniProtKB-SubCell"/>
</dbReference>
<feature type="transmembrane region" description="Helical" evidence="6">
    <location>
        <begin position="300"/>
        <end position="326"/>
    </location>
</feature>
<evidence type="ECO:0000256" key="2">
    <source>
        <dbReference type="ARBA" id="ARBA00022448"/>
    </source>
</evidence>
<proteinExistence type="predicted"/>
<evidence type="ECO:0000256" key="1">
    <source>
        <dbReference type="ARBA" id="ARBA00004651"/>
    </source>
</evidence>
<feature type="transmembrane region" description="Helical" evidence="6">
    <location>
        <begin position="166"/>
        <end position="191"/>
    </location>
</feature>
<evidence type="ECO:0000256" key="4">
    <source>
        <dbReference type="ARBA" id="ARBA00022989"/>
    </source>
</evidence>
<evidence type="ECO:0000313" key="9">
    <source>
        <dbReference type="Proteomes" id="UP000053797"/>
    </source>
</evidence>
<organism evidence="8 9">
    <name type="scientific">Exiguobacterium indicum</name>
    <dbReference type="NCBI Taxonomy" id="296995"/>
    <lineage>
        <taxon>Bacteria</taxon>
        <taxon>Bacillati</taxon>
        <taxon>Bacillota</taxon>
        <taxon>Bacilli</taxon>
        <taxon>Bacillales</taxon>
        <taxon>Bacillales Family XII. Incertae Sedis</taxon>
        <taxon>Exiguobacterium</taxon>
    </lineage>
</organism>
<feature type="transmembrane region" description="Helical" evidence="6">
    <location>
        <begin position="12"/>
        <end position="36"/>
    </location>
</feature>
<keyword evidence="3 6" id="KW-0812">Transmembrane</keyword>
<dbReference type="Pfam" id="PF07690">
    <property type="entry name" value="MFS_1"/>
    <property type="match status" value="2"/>
</dbReference>
<dbReference type="PANTHER" id="PTHR23531:SF1">
    <property type="entry name" value="QUINOLENE RESISTANCE PROTEIN NORA"/>
    <property type="match status" value="1"/>
</dbReference>
<feature type="transmembrane region" description="Helical" evidence="6">
    <location>
        <begin position="245"/>
        <end position="263"/>
    </location>
</feature>
<reference evidence="8 9" key="1">
    <citation type="journal article" date="2015" name="Int. J. Syst. Evol. Microbiol.">
        <title>Exiguobacterium enclense sp. nov., isolated from sediment.</title>
        <authorList>
            <person name="Dastager S.G."/>
            <person name="Mawlankar R."/>
            <person name="Sonalkar V.V."/>
            <person name="Thorat M.N."/>
            <person name="Mual P."/>
            <person name="Verma A."/>
            <person name="Krishnamurthi S."/>
            <person name="Tang S.K."/>
            <person name="Li W.J."/>
        </authorList>
    </citation>
    <scope>NUCLEOTIDE SEQUENCE [LARGE SCALE GENOMIC DNA]</scope>
    <source>
        <strain evidence="8 9">NIO-1109</strain>
    </source>
</reference>
<dbReference type="SUPFAM" id="SSF103473">
    <property type="entry name" value="MFS general substrate transporter"/>
    <property type="match status" value="1"/>
</dbReference>
<feature type="transmembrane region" description="Helical" evidence="6">
    <location>
        <begin position="78"/>
        <end position="95"/>
    </location>
</feature>
<dbReference type="InterPro" id="IPR036259">
    <property type="entry name" value="MFS_trans_sf"/>
</dbReference>
<dbReference type="CDD" id="cd17489">
    <property type="entry name" value="MFS_YfcJ_like"/>
    <property type="match status" value="1"/>
</dbReference>
<feature type="transmembrane region" description="Helical" evidence="6">
    <location>
        <begin position="338"/>
        <end position="359"/>
    </location>
</feature>
<evidence type="ECO:0000256" key="5">
    <source>
        <dbReference type="ARBA" id="ARBA00023136"/>
    </source>
</evidence>
<evidence type="ECO:0000313" key="8">
    <source>
        <dbReference type="EMBL" id="KSU47669.1"/>
    </source>
</evidence>
<protein>
    <submittedName>
        <fullName evidence="8">Multidrug MFS transporter</fullName>
    </submittedName>
</protein>
<dbReference type="OrthoDB" id="9814001at2"/>
<feature type="transmembrane region" description="Helical" evidence="6">
    <location>
        <begin position="212"/>
        <end position="233"/>
    </location>
</feature>
<dbReference type="RefSeq" id="WP_058266028.1">
    <property type="nucleotide sequence ID" value="NZ_FMYN01000007.1"/>
</dbReference>
<accession>A0A0V8GBP3</accession>
<evidence type="ECO:0000256" key="6">
    <source>
        <dbReference type="SAM" id="Phobius"/>
    </source>
</evidence>